<keyword evidence="10" id="KW-1185">Reference proteome</keyword>
<dbReference type="PIRSF" id="PIRSF001589">
    <property type="entry name" value="Asn_synthetase_glu-h"/>
    <property type="match status" value="1"/>
</dbReference>
<dbReference type="RefSeq" id="WP_256506199.1">
    <property type="nucleotide sequence ID" value="NZ_CP101740.1"/>
</dbReference>
<reference evidence="9" key="1">
    <citation type="submission" date="2022-07" db="EMBL/GenBank/DDBJ databases">
        <title>Sphingomonas sp. nov., a novel bacterium isolated from the north slope of the Mount Everest.</title>
        <authorList>
            <person name="Cui X."/>
            <person name="Liu Y."/>
        </authorList>
    </citation>
    <scope>NUCLEOTIDE SEQUENCE</scope>
    <source>
        <strain evidence="9">S5-59</strain>
    </source>
</reference>
<comment type="catalytic activity">
    <reaction evidence="6">
        <text>L-aspartate + L-glutamine + ATP + H2O = L-asparagine + L-glutamate + AMP + diphosphate + H(+)</text>
        <dbReference type="Rhea" id="RHEA:12228"/>
        <dbReference type="ChEBI" id="CHEBI:15377"/>
        <dbReference type="ChEBI" id="CHEBI:15378"/>
        <dbReference type="ChEBI" id="CHEBI:29985"/>
        <dbReference type="ChEBI" id="CHEBI:29991"/>
        <dbReference type="ChEBI" id="CHEBI:30616"/>
        <dbReference type="ChEBI" id="CHEBI:33019"/>
        <dbReference type="ChEBI" id="CHEBI:58048"/>
        <dbReference type="ChEBI" id="CHEBI:58359"/>
        <dbReference type="ChEBI" id="CHEBI:456215"/>
        <dbReference type="EC" id="6.3.5.4"/>
    </reaction>
</comment>
<dbReference type="PANTHER" id="PTHR43284:SF1">
    <property type="entry name" value="ASPARAGINE SYNTHETASE"/>
    <property type="match status" value="1"/>
</dbReference>
<evidence type="ECO:0000256" key="4">
    <source>
        <dbReference type="ARBA" id="ARBA00022741"/>
    </source>
</evidence>
<dbReference type="Pfam" id="PF00733">
    <property type="entry name" value="Asn_synthase"/>
    <property type="match status" value="1"/>
</dbReference>
<dbReference type="InterPro" id="IPR017932">
    <property type="entry name" value="GATase_2_dom"/>
</dbReference>
<dbReference type="SUPFAM" id="SSF52402">
    <property type="entry name" value="Adenine nucleotide alpha hydrolases-like"/>
    <property type="match status" value="1"/>
</dbReference>
<evidence type="ECO:0000313" key="10">
    <source>
        <dbReference type="Proteomes" id="UP001058533"/>
    </source>
</evidence>
<dbReference type="InterPro" id="IPR001962">
    <property type="entry name" value="Asn_synthase"/>
</dbReference>
<proteinExistence type="inferred from homology"/>
<keyword evidence="5" id="KW-0067">ATP-binding</keyword>
<evidence type="ECO:0000256" key="3">
    <source>
        <dbReference type="ARBA" id="ARBA00012737"/>
    </source>
</evidence>
<dbReference type="EMBL" id="CP101740">
    <property type="protein sequence ID" value="UUL82380.1"/>
    <property type="molecule type" value="Genomic_DNA"/>
</dbReference>
<comment type="pathway">
    <text evidence="1">Amino-acid biosynthesis; L-asparagine biosynthesis; L-asparagine from L-aspartate (L-Gln route): step 1/1.</text>
</comment>
<evidence type="ECO:0000259" key="7">
    <source>
        <dbReference type="Pfam" id="PF00733"/>
    </source>
</evidence>
<dbReference type="Gene3D" id="3.60.20.10">
    <property type="entry name" value="Glutamine Phosphoribosylpyrophosphate, subunit 1, domain 1"/>
    <property type="match status" value="1"/>
</dbReference>
<dbReference type="Proteomes" id="UP001058533">
    <property type="component" value="Chromosome"/>
</dbReference>
<comment type="similarity">
    <text evidence="2">Belongs to the asparagine synthetase family.</text>
</comment>
<accession>A0ABY5L9D1</accession>
<keyword evidence="4" id="KW-0547">Nucleotide-binding</keyword>
<name>A0ABY5L9D1_9SPHN</name>
<dbReference type="InterPro" id="IPR006426">
    <property type="entry name" value="Asn_synth_AEB"/>
</dbReference>
<dbReference type="SUPFAM" id="SSF56235">
    <property type="entry name" value="N-terminal nucleophile aminohydrolases (Ntn hydrolases)"/>
    <property type="match status" value="1"/>
</dbReference>
<evidence type="ECO:0000256" key="6">
    <source>
        <dbReference type="ARBA" id="ARBA00048741"/>
    </source>
</evidence>
<feature type="domain" description="Glutamine amidotransferase type-2" evidence="8">
    <location>
        <begin position="50"/>
        <end position="117"/>
    </location>
</feature>
<dbReference type="EC" id="6.3.5.4" evidence="3"/>
<gene>
    <name evidence="9" type="ORF">NMP03_14570</name>
</gene>
<dbReference type="InterPro" id="IPR029055">
    <property type="entry name" value="Ntn_hydrolases_N"/>
</dbReference>
<evidence type="ECO:0000259" key="8">
    <source>
        <dbReference type="Pfam" id="PF13537"/>
    </source>
</evidence>
<feature type="domain" description="Asparagine synthetase" evidence="7">
    <location>
        <begin position="195"/>
        <end position="573"/>
    </location>
</feature>
<dbReference type="InterPro" id="IPR051786">
    <property type="entry name" value="ASN_synthetase/amidase"/>
</dbReference>
<evidence type="ECO:0000256" key="2">
    <source>
        <dbReference type="ARBA" id="ARBA00005752"/>
    </source>
</evidence>
<evidence type="ECO:0000256" key="5">
    <source>
        <dbReference type="ARBA" id="ARBA00022840"/>
    </source>
</evidence>
<protein>
    <recommendedName>
        <fullName evidence="3">asparagine synthase (glutamine-hydrolyzing)</fullName>
        <ecNumber evidence="3">6.3.5.4</ecNumber>
    </recommendedName>
</protein>
<evidence type="ECO:0000313" key="9">
    <source>
        <dbReference type="EMBL" id="UUL82380.1"/>
    </source>
</evidence>
<organism evidence="9 10">
    <name type="scientific">Sphingomonas qomolangmaensis</name>
    <dbReference type="NCBI Taxonomy" id="2918765"/>
    <lineage>
        <taxon>Bacteria</taxon>
        <taxon>Pseudomonadati</taxon>
        <taxon>Pseudomonadota</taxon>
        <taxon>Alphaproteobacteria</taxon>
        <taxon>Sphingomonadales</taxon>
        <taxon>Sphingomonadaceae</taxon>
        <taxon>Sphingomonas</taxon>
    </lineage>
</organism>
<dbReference type="Gene3D" id="3.40.50.620">
    <property type="entry name" value="HUPs"/>
    <property type="match status" value="1"/>
</dbReference>
<dbReference type="PANTHER" id="PTHR43284">
    <property type="entry name" value="ASPARAGINE SYNTHETASE (GLUTAMINE-HYDROLYZING)"/>
    <property type="match status" value="1"/>
</dbReference>
<dbReference type="InterPro" id="IPR014729">
    <property type="entry name" value="Rossmann-like_a/b/a_fold"/>
</dbReference>
<evidence type="ECO:0000256" key="1">
    <source>
        <dbReference type="ARBA" id="ARBA00005187"/>
    </source>
</evidence>
<dbReference type="Pfam" id="PF13537">
    <property type="entry name" value="GATase_7"/>
    <property type="match status" value="1"/>
</dbReference>
<sequence>MIHLMPDKSGVRVTWHDLGTEPNGLGPSLVFISPGTAIDFSAQMSAELGLSVASGTEAILLAAWAKWDVAMVDRLRGDFAFGIYDPAQGVVFLGRDIFGRAPLYYHLDGDGLVVAGTSRLVRAILGRSLARNEAFYADFVQGQFVEQSATFFEGLERLAPAHWMKIDRGGRELYRYWSPQSVRQHTTMPDAAERFQALFDHSVARAMGGGDALVLLSGGLDSSAILGSVMAANDGGLAPDCLTKTYRRTKDWVDEPYLRSLGAQYGVCPREIACDEHDPLADLDRWLDVLDGPYFSYGHSVTAHLLDIARGMGRLTLLSGHGGDEVVGYGIGRLNELAQQRQWLRLWREAPGLTALSGSSRLRVMRKYLTHYPRYRPFERLLQKQFPDTPSDEEASLSANLLAAMGENRYASQPAVNRGDHDEPTVHAEALNDVVQPLALETIGQCSRAAGVNTEMPFYDRDLVELTLSLPSEWKLRDGFTRYVMRRAMEGRLPRDVLLRQDKFDFTDAFVAGLIAHRHRALALTDNVDGSLDSYVNLPRLAAARAQLSRSERAITKADARFIWRCAVLAMWLKRYETSPPPPMMVPLTQGLIS</sequence>